<protein>
    <recommendedName>
        <fullName evidence="2">VQ domain-containing protein</fullName>
    </recommendedName>
</protein>
<feature type="compositionally biased region" description="Basic residues" evidence="1">
    <location>
        <begin position="81"/>
        <end position="90"/>
    </location>
</feature>
<dbReference type="Pfam" id="PF05678">
    <property type="entry name" value="VQ"/>
    <property type="match status" value="1"/>
</dbReference>
<evidence type="ECO:0000259" key="2">
    <source>
        <dbReference type="Pfam" id="PF05678"/>
    </source>
</evidence>
<accession>A0AAN7Q130</accession>
<evidence type="ECO:0000313" key="3">
    <source>
        <dbReference type="EMBL" id="KAK4757383.1"/>
    </source>
</evidence>
<comment type="caution">
    <text evidence="3">The sequence shown here is derived from an EMBL/GenBank/DDBJ whole genome shotgun (WGS) entry which is preliminary data.</text>
</comment>
<dbReference type="Proteomes" id="UP001345219">
    <property type="component" value="Chromosome 15"/>
</dbReference>
<dbReference type="EMBL" id="JAXIOK010000012">
    <property type="protein sequence ID" value="KAK4757383.1"/>
    <property type="molecule type" value="Genomic_DNA"/>
</dbReference>
<dbReference type="PANTHER" id="PTHR33143:SF3">
    <property type="entry name" value="VQ MOTIF-CONTAINING PROTEIN 17-RELATED"/>
    <property type="match status" value="1"/>
</dbReference>
<sequence length="172" mass="19293">MEEMISRKQKYVAAPSSSYPLSIHRDSRLIAKVKPKIRIIHIFAPEIIMTDAENFRELVQRLTGKPASATDHHQKPAGCGTRRKHGKALPRKSSVEKYGTSTMMSVQNNPASMETTKMEPLNGLISSAPHQEDYLSQFSDIDCFIPDISELPLWPTDPSHHIHSSFVATQLT</sequence>
<dbReference type="AlphaFoldDB" id="A0AAN7Q130"/>
<keyword evidence="4" id="KW-1185">Reference proteome</keyword>
<proteinExistence type="predicted"/>
<feature type="region of interest" description="Disordered" evidence="1">
    <location>
        <begin position="64"/>
        <end position="94"/>
    </location>
</feature>
<evidence type="ECO:0000256" key="1">
    <source>
        <dbReference type="SAM" id="MobiDB-lite"/>
    </source>
</evidence>
<reference evidence="3 4" key="1">
    <citation type="journal article" date="2023" name="Hortic Res">
        <title>Pangenome of water caltrop reveals structural variations and asymmetric subgenome divergence after allopolyploidization.</title>
        <authorList>
            <person name="Zhang X."/>
            <person name="Chen Y."/>
            <person name="Wang L."/>
            <person name="Yuan Y."/>
            <person name="Fang M."/>
            <person name="Shi L."/>
            <person name="Lu R."/>
            <person name="Comes H.P."/>
            <person name="Ma Y."/>
            <person name="Chen Y."/>
            <person name="Huang G."/>
            <person name="Zhou Y."/>
            <person name="Zheng Z."/>
            <person name="Qiu Y."/>
        </authorList>
    </citation>
    <scope>NUCLEOTIDE SEQUENCE [LARGE SCALE GENOMIC DNA]</scope>
    <source>
        <tissue evidence="3">Roots</tissue>
    </source>
</reference>
<name>A0AAN7Q130_9MYRT</name>
<dbReference type="GO" id="GO:0005634">
    <property type="term" value="C:nucleus"/>
    <property type="evidence" value="ECO:0007669"/>
    <property type="project" value="TreeGrafter"/>
</dbReference>
<gene>
    <name evidence="3" type="ORF">SAY87_018684</name>
</gene>
<dbReference type="InterPro" id="IPR008889">
    <property type="entry name" value="VQ"/>
</dbReference>
<evidence type="ECO:0000313" key="4">
    <source>
        <dbReference type="Proteomes" id="UP001345219"/>
    </source>
</evidence>
<dbReference type="PANTHER" id="PTHR33143">
    <property type="entry name" value="F16F4.1 PROTEIN-RELATED"/>
    <property type="match status" value="1"/>
</dbReference>
<organism evidence="3 4">
    <name type="scientific">Trapa incisa</name>
    <dbReference type="NCBI Taxonomy" id="236973"/>
    <lineage>
        <taxon>Eukaryota</taxon>
        <taxon>Viridiplantae</taxon>
        <taxon>Streptophyta</taxon>
        <taxon>Embryophyta</taxon>
        <taxon>Tracheophyta</taxon>
        <taxon>Spermatophyta</taxon>
        <taxon>Magnoliopsida</taxon>
        <taxon>eudicotyledons</taxon>
        <taxon>Gunneridae</taxon>
        <taxon>Pentapetalae</taxon>
        <taxon>rosids</taxon>
        <taxon>malvids</taxon>
        <taxon>Myrtales</taxon>
        <taxon>Lythraceae</taxon>
        <taxon>Trapa</taxon>
    </lineage>
</organism>
<feature type="domain" description="VQ" evidence="2">
    <location>
        <begin position="42"/>
        <end position="68"/>
    </location>
</feature>
<dbReference type="InterPro" id="IPR039607">
    <property type="entry name" value="VQ_8/17/18/20/21/25"/>
</dbReference>